<evidence type="ECO:0000256" key="5">
    <source>
        <dbReference type="ARBA" id="ARBA00023242"/>
    </source>
</evidence>
<dbReference type="InterPro" id="IPR013085">
    <property type="entry name" value="U1-CZ_Znf_C2H2"/>
</dbReference>
<dbReference type="AlphaFoldDB" id="A0A0L0HK94"/>
<dbReference type="OrthoDB" id="191651at2759"/>
<name>A0A0L0HK94_SPIPD</name>
<dbReference type="Pfam" id="PF06220">
    <property type="entry name" value="zf-U1"/>
    <property type="match status" value="1"/>
</dbReference>
<dbReference type="Gene3D" id="3.30.160.60">
    <property type="entry name" value="Classic Zinc Finger"/>
    <property type="match status" value="1"/>
</dbReference>
<organism evidence="8 9">
    <name type="scientific">Spizellomyces punctatus (strain DAOM BR117)</name>
    <dbReference type="NCBI Taxonomy" id="645134"/>
    <lineage>
        <taxon>Eukaryota</taxon>
        <taxon>Fungi</taxon>
        <taxon>Fungi incertae sedis</taxon>
        <taxon>Chytridiomycota</taxon>
        <taxon>Chytridiomycota incertae sedis</taxon>
        <taxon>Chytridiomycetes</taxon>
        <taxon>Spizellomycetales</taxon>
        <taxon>Spizellomycetaceae</taxon>
        <taxon>Spizellomyces</taxon>
    </lineage>
</organism>
<dbReference type="FunCoup" id="A0A0L0HK94">
    <property type="interactions" value="18"/>
</dbReference>
<dbReference type="eggNOG" id="KOG0150">
    <property type="taxonomic scope" value="Eukaryota"/>
</dbReference>
<sequence length="230" mass="26125">MSEYWVSNKKYFCKYCRIYIQDNKISRQTHENGRKHKDNVNAYLQDVHKRQEEQSQEDAKTRAMLARIEQAASKQYAQDTRSKPDIAAWDPTVEAAKAQKQAYVPEPDKGRPKVIPDAVHQTRPLQPVSTTHDDDGHPYGTWAVVDTPPPPSGTDPAQNQKGKDRGDAVNEWADYGEEEPEEHVASFKVKEKTLSTDMGEEDAPGPATATFKKRKMTSNKASRNIRKRTD</sequence>
<reference evidence="8 9" key="1">
    <citation type="submission" date="2009-08" db="EMBL/GenBank/DDBJ databases">
        <title>The Genome Sequence of Spizellomyces punctatus strain DAOM BR117.</title>
        <authorList>
            <consortium name="The Broad Institute Genome Sequencing Platform"/>
            <person name="Russ C."/>
            <person name="Cuomo C."/>
            <person name="Shea T."/>
            <person name="Young S.K."/>
            <person name="Zeng Q."/>
            <person name="Koehrsen M."/>
            <person name="Haas B."/>
            <person name="Borodovsky M."/>
            <person name="Guigo R."/>
            <person name="Alvarado L."/>
            <person name="Berlin A."/>
            <person name="Bochicchio J."/>
            <person name="Borenstein D."/>
            <person name="Chapman S."/>
            <person name="Chen Z."/>
            <person name="Engels R."/>
            <person name="Freedman E."/>
            <person name="Gellesch M."/>
            <person name="Goldberg J."/>
            <person name="Griggs A."/>
            <person name="Gujja S."/>
            <person name="Heiman D."/>
            <person name="Hepburn T."/>
            <person name="Howarth C."/>
            <person name="Jen D."/>
            <person name="Larson L."/>
            <person name="Lewis B."/>
            <person name="Mehta T."/>
            <person name="Park D."/>
            <person name="Pearson M."/>
            <person name="Roberts A."/>
            <person name="Saif S."/>
            <person name="Shenoy N."/>
            <person name="Sisk P."/>
            <person name="Stolte C."/>
            <person name="Sykes S."/>
            <person name="Thomson T."/>
            <person name="Walk T."/>
            <person name="White J."/>
            <person name="Yandava C."/>
            <person name="Burger G."/>
            <person name="Gray M.W."/>
            <person name="Holland P.W.H."/>
            <person name="King N."/>
            <person name="Lang F.B.F."/>
            <person name="Roger A.J."/>
            <person name="Ruiz-Trillo I."/>
            <person name="Lander E."/>
            <person name="Nusbaum C."/>
        </authorList>
    </citation>
    <scope>NUCLEOTIDE SEQUENCE [LARGE SCALE GENOMIC DNA]</scope>
    <source>
        <strain evidence="8 9">DAOM BR117</strain>
    </source>
</reference>
<accession>A0A0L0HK94</accession>
<proteinExistence type="predicted"/>
<dbReference type="SUPFAM" id="SSF57667">
    <property type="entry name" value="beta-beta-alpha zinc fingers"/>
    <property type="match status" value="1"/>
</dbReference>
<dbReference type="PANTHER" id="PTHR13173:SF10">
    <property type="entry name" value="WW DOMAIN-BINDING PROTEIN 4"/>
    <property type="match status" value="1"/>
</dbReference>
<dbReference type="InterPro" id="IPR040023">
    <property type="entry name" value="WBP4"/>
</dbReference>
<evidence type="ECO:0000256" key="1">
    <source>
        <dbReference type="ARBA" id="ARBA00004123"/>
    </source>
</evidence>
<evidence type="ECO:0000256" key="2">
    <source>
        <dbReference type="ARBA" id="ARBA00022723"/>
    </source>
</evidence>
<dbReference type="InParanoid" id="A0A0L0HK94"/>
<dbReference type="GO" id="GO:0003723">
    <property type="term" value="F:RNA binding"/>
    <property type="evidence" value="ECO:0007669"/>
    <property type="project" value="TreeGrafter"/>
</dbReference>
<feature type="region of interest" description="Disordered" evidence="6">
    <location>
        <begin position="104"/>
        <end position="230"/>
    </location>
</feature>
<feature type="domain" description="Matrin-type" evidence="7">
    <location>
        <begin position="11"/>
        <end position="42"/>
    </location>
</feature>
<evidence type="ECO:0000256" key="3">
    <source>
        <dbReference type="ARBA" id="ARBA00022771"/>
    </source>
</evidence>
<comment type="subcellular location">
    <subcellularLocation>
        <location evidence="1">Nucleus</location>
    </subcellularLocation>
</comment>
<dbReference type="Proteomes" id="UP000053201">
    <property type="component" value="Unassembled WGS sequence"/>
</dbReference>
<dbReference type="SMART" id="SM00451">
    <property type="entry name" value="ZnF_U1"/>
    <property type="match status" value="1"/>
</dbReference>
<evidence type="ECO:0000256" key="4">
    <source>
        <dbReference type="ARBA" id="ARBA00022833"/>
    </source>
</evidence>
<feature type="compositionally biased region" description="Basic residues" evidence="6">
    <location>
        <begin position="211"/>
        <end position="230"/>
    </location>
</feature>
<dbReference type="InterPro" id="IPR000690">
    <property type="entry name" value="Matrin/U1-C_Znf_C2H2"/>
</dbReference>
<dbReference type="RefSeq" id="XP_016609920.1">
    <property type="nucleotide sequence ID" value="XM_016751931.1"/>
</dbReference>
<dbReference type="GO" id="GO:0071011">
    <property type="term" value="C:precatalytic spliceosome"/>
    <property type="evidence" value="ECO:0007669"/>
    <property type="project" value="TreeGrafter"/>
</dbReference>
<keyword evidence="4" id="KW-0862">Zinc</keyword>
<dbReference type="VEuPathDB" id="FungiDB:SPPG_03669"/>
<dbReference type="PANTHER" id="PTHR13173">
    <property type="entry name" value="WW DOMAIN BINDING PROTEIN 4"/>
    <property type="match status" value="1"/>
</dbReference>
<keyword evidence="3" id="KW-0863">Zinc-finger</keyword>
<dbReference type="GO" id="GO:0008270">
    <property type="term" value="F:zinc ion binding"/>
    <property type="evidence" value="ECO:0007669"/>
    <property type="project" value="UniProtKB-KW"/>
</dbReference>
<dbReference type="GO" id="GO:0000398">
    <property type="term" value="P:mRNA splicing, via spliceosome"/>
    <property type="evidence" value="ECO:0007669"/>
    <property type="project" value="InterPro"/>
</dbReference>
<dbReference type="STRING" id="645134.A0A0L0HK94"/>
<dbReference type="InterPro" id="IPR003604">
    <property type="entry name" value="Matrin/U1-like-C_Znf_C2H2"/>
</dbReference>
<gene>
    <name evidence="8" type="ORF">SPPG_03669</name>
</gene>
<dbReference type="OMA" id="CAVWIAD"/>
<evidence type="ECO:0000313" key="8">
    <source>
        <dbReference type="EMBL" id="KND01881.1"/>
    </source>
</evidence>
<dbReference type="PROSITE" id="PS50171">
    <property type="entry name" value="ZF_MATRIN"/>
    <property type="match status" value="1"/>
</dbReference>
<dbReference type="GeneID" id="27687174"/>
<dbReference type="EMBL" id="KQ257454">
    <property type="protein sequence ID" value="KND01881.1"/>
    <property type="molecule type" value="Genomic_DNA"/>
</dbReference>
<keyword evidence="9" id="KW-1185">Reference proteome</keyword>
<evidence type="ECO:0000256" key="6">
    <source>
        <dbReference type="SAM" id="MobiDB-lite"/>
    </source>
</evidence>
<keyword evidence="5" id="KW-0539">Nucleus</keyword>
<keyword evidence="2" id="KW-0479">Metal-binding</keyword>
<protein>
    <recommendedName>
        <fullName evidence="7">Matrin-type domain-containing protein</fullName>
    </recommendedName>
</protein>
<dbReference type="InterPro" id="IPR036236">
    <property type="entry name" value="Znf_C2H2_sf"/>
</dbReference>
<feature type="compositionally biased region" description="Basic and acidic residues" evidence="6">
    <location>
        <begin position="182"/>
        <end position="194"/>
    </location>
</feature>
<evidence type="ECO:0000313" key="9">
    <source>
        <dbReference type="Proteomes" id="UP000053201"/>
    </source>
</evidence>
<evidence type="ECO:0000259" key="7">
    <source>
        <dbReference type="PROSITE" id="PS50171"/>
    </source>
</evidence>